<reference evidence="1" key="1">
    <citation type="submission" date="2021-05" db="EMBL/GenBank/DDBJ databases">
        <authorList>
            <person name="Alioto T."/>
            <person name="Alioto T."/>
            <person name="Gomez Garrido J."/>
        </authorList>
    </citation>
    <scope>NUCLEOTIDE SEQUENCE</scope>
</reference>
<dbReference type="AlphaFoldDB" id="A0A8D8XHI2"/>
<dbReference type="EMBL" id="HBUF01332695">
    <property type="protein sequence ID" value="CAG6697244.1"/>
    <property type="molecule type" value="Transcribed_RNA"/>
</dbReference>
<sequence>MGDFNCDLNINNLNSTRFKNLINSVNMKILPSKTTFHLPNYDSLLDLTIVKLPKKVQYYEQVSAPGFSHHDLIFMAYQFGNIKYSIREIRFRDFRNLNEDNLMSDVNASQWSHVTELTDTNAKVDLFTTMITRLFNKHAPLKNAKVKYPPTPWLTPEILKLMKRKDRFHNKYRRTKLEQHLNKYKLLRNRCNRSIRDAKELYTG</sequence>
<accession>A0A8D8XHI2</accession>
<organism evidence="1">
    <name type="scientific">Cacopsylla melanoneura</name>
    <dbReference type="NCBI Taxonomy" id="428564"/>
    <lineage>
        <taxon>Eukaryota</taxon>
        <taxon>Metazoa</taxon>
        <taxon>Ecdysozoa</taxon>
        <taxon>Arthropoda</taxon>
        <taxon>Hexapoda</taxon>
        <taxon>Insecta</taxon>
        <taxon>Pterygota</taxon>
        <taxon>Neoptera</taxon>
        <taxon>Paraneoptera</taxon>
        <taxon>Hemiptera</taxon>
        <taxon>Sternorrhyncha</taxon>
        <taxon>Psylloidea</taxon>
        <taxon>Psyllidae</taxon>
        <taxon>Psyllinae</taxon>
        <taxon>Cacopsylla</taxon>
    </lineage>
</organism>
<dbReference type="EMBL" id="HBUF01332700">
    <property type="protein sequence ID" value="CAG6697262.1"/>
    <property type="molecule type" value="Transcribed_RNA"/>
</dbReference>
<protein>
    <recommendedName>
        <fullName evidence="2">Endonuclease/exonuclease/phosphatase domain-containing protein</fullName>
    </recommendedName>
</protein>
<evidence type="ECO:0000313" key="1">
    <source>
        <dbReference type="EMBL" id="CAG6697262.1"/>
    </source>
</evidence>
<evidence type="ECO:0008006" key="2">
    <source>
        <dbReference type="Google" id="ProtNLM"/>
    </source>
</evidence>
<name>A0A8D8XHI2_9HEMI</name>
<proteinExistence type="predicted"/>